<proteinExistence type="predicted"/>
<keyword evidence="10" id="KW-1185">Reference proteome</keyword>
<dbReference type="AlphaFoldDB" id="A0AAV6UKS2"/>
<gene>
    <name evidence="9" type="ORF">JTE90_004583</name>
</gene>
<keyword evidence="4 5" id="KW-0539">Nucleus</keyword>
<evidence type="ECO:0000256" key="7">
    <source>
        <dbReference type="SAM" id="MobiDB-lite"/>
    </source>
</evidence>
<dbReference type="PROSITE" id="PS00027">
    <property type="entry name" value="HOMEOBOX_1"/>
    <property type="match status" value="1"/>
</dbReference>
<keyword evidence="2 5" id="KW-0238">DNA-binding</keyword>
<dbReference type="SMART" id="SM00389">
    <property type="entry name" value="HOX"/>
    <property type="match status" value="1"/>
</dbReference>
<dbReference type="GO" id="GO:0005634">
    <property type="term" value="C:nucleus"/>
    <property type="evidence" value="ECO:0007669"/>
    <property type="project" value="UniProtKB-SubCell"/>
</dbReference>
<dbReference type="InterPro" id="IPR009057">
    <property type="entry name" value="Homeodomain-like_sf"/>
</dbReference>
<dbReference type="PANTHER" id="PTHR24329">
    <property type="entry name" value="HOMEOBOX PROTEIN ARISTALESS"/>
    <property type="match status" value="1"/>
</dbReference>
<dbReference type="GO" id="GO:0000981">
    <property type="term" value="F:DNA-binding transcription factor activity, RNA polymerase II-specific"/>
    <property type="evidence" value="ECO:0007669"/>
    <property type="project" value="InterPro"/>
</dbReference>
<evidence type="ECO:0000313" key="9">
    <source>
        <dbReference type="EMBL" id="KAG8184413.1"/>
    </source>
</evidence>
<accession>A0AAV6UKS2</accession>
<dbReference type="Pfam" id="PF00046">
    <property type="entry name" value="Homeodomain"/>
    <property type="match status" value="1"/>
</dbReference>
<dbReference type="Gene3D" id="1.10.10.60">
    <property type="entry name" value="Homeodomain-like"/>
    <property type="match status" value="1"/>
</dbReference>
<feature type="DNA-binding region" description="Homeobox" evidence="5">
    <location>
        <begin position="162"/>
        <end position="221"/>
    </location>
</feature>
<sequence length="395" mass="42827">MTDPYLCTNQCFPLGESALPIGPSPCCTRNLCTMQSSGSLKQQQQQQQQQSENRGNFHSIQVMLGLQQELGCGGGSQHDAIAAVSAALGYPPAPGHLSFSSPSSMGGMMGGLTQQHYTTARLRDSFELAAAPKEADSPKQSNTISSEKNSTQNNTTEKTVKKKKTRTTFTAFQLEELERAFQRAPYPDVFAREELALRLTLSESRVQVWFQNRRAKWRKREPPRKTNYLQAVSSPTMPKTFTNTTPLPSLTSTMDSTWASFTSNPYDFGFQNTLGTSPYTGFSTSPHTNLGSGLGSGPGLGYYSGMISQGDPLLPSLTPTRSDMHQGGSPINKTPSPPLEYLNGSGSNGGDKKLSGLVGLDPNDVDPHRLTTLPPLMLKSKDNSVSPLPSLDFFT</sequence>
<feature type="domain" description="Homeobox" evidence="8">
    <location>
        <begin position="160"/>
        <end position="220"/>
    </location>
</feature>
<dbReference type="EMBL" id="JAFNEN010000374">
    <property type="protein sequence ID" value="KAG8184413.1"/>
    <property type="molecule type" value="Genomic_DNA"/>
</dbReference>
<comment type="caution">
    <text evidence="9">The sequence shown here is derived from an EMBL/GenBank/DDBJ whole genome shotgun (WGS) entry which is preliminary data.</text>
</comment>
<evidence type="ECO:0000256" key="1">
    <source>
        <dbReference type="ARBA" id="ARBA00004123"/>
    </source>
</evidence>
<dbReference type="FunFam" id="1.10.10.60:FF:000252">
    <property type="entry name" value="Retinal homeobox protein Rx-B"/>
    <property type="match status" value="1"/>
</dbReference>
<dbReference type="PROSITE" id="PS50071">
    <property type="entry name" value="HOMEOBOX_2"/>
    <property type="match status" value="1"/>
</dbReference>
<dbReference type="Proteomes" id="UP000827092">
    <property type="component" value="Unassembled WGS sequence"/>
</dbReference>
<evidence type="ECO:0000259" key="8">
    <source>
        <dbReference type="PROSITE" id="PS50071"/>
    </source>
</evidence>
<dbReference type="GO" id="GO:0000977">
    <property type="term" value="F:RNA polymerase II transcription regulatory region sequence-specific DNA binding"/>
    <property type="evidence" value="ECO:0007669"/>
    <property type="project" value="TreeGrafter"/>
</dbReference>
<dbReference type="SUPFAM" id="SSF46689">
    <property type="entry name" value="Homeodomain-like"/>
    <property type="match status" value="1"/>
</dbReference>
<feature type="region of interest" description="Disordered" evidence="7">
    <location>
        <begin position="320"/>
        <end position="357"/>
    </location>
</feature>
<comment type="subcellular location">
    <subcellularLocation>
        <location evidence="1 5 6">Nucleus</location>
    </subcellularLocation>
</comment>
<keyword evidence="3 5" id="KW-0371">Homeobox</keyword>
<feature type="region of interest" description="Disordered" evidence="7">
    <location>
        <begin position="131"/>
        <end position="162"/>
    </location>
</feature>
<evidence type="ECO:0000256" key="2">
    <source>
        <dbReference type="ARBA" id="ARBA00023125"/>
    </source>
</evidence>
<evidence type="ECO:0000256" key="3">
    <source>
        <dbReference type="ARBA" id="ARBA00023155"/>
    </source>
</evidence>
<evidence type="ECO:0000313" key="10">
    <source>
        <dbReference type="Proteomes" id="UP000827092"/>
    </source>
</evidence>
<evidence type="ECO:0000256" key="6">
    <source>
        <dbReference type="RuleBase" id="RU000682"/>
    </source>
</evidence>
<evidence type="ECO:0000256" key="5">
    <source>
        <dbReference type="PROSITE-ProRule" id="PRU00108"/>
    </source>
</evidence>
<reference evidence="9 10" key="1">
    <citation type="journal article" date="2022" name="Nat. Ecol. Evol.">
        <title>A masculinizing supergene underlies an exaggerated male reproductive morph in a spider.</title>
        <authorList>
            <person name="Hendrickx F."/>
            <person name="De Corte Z."/>
            <person name="Sonet G."/>
            <person name="Van Belleghem S.M."/>
            <person name="Kostlbacher S."/>
            <person name="Vangestel C."/>
        </authorList>
    </citation>
    <scope>NUCLEOTIDE SEQUENCE [LARGE SCALE GENOMIC DNA]</scope>
    <source>
        <strain evidence="9">W744_W776</strain>
    </source>
</reference>
<name>A0AAV6UKS2_9ARAC</name>
<dbReference type="PANTHER" id="PTHR24329:SF543">
    <property type="entry name" value="FI01017P-RELATED"/>
    <property type="match status" value="1"/>
</dbReference>
<evidence type="ECO:0000256" key="4">
    <source>
        <dbReference type="ARBA" id="ARBA00023242"/>
    </source>
</evidence>
<dbReference type="InterPro" id="IPR017970">
    <property type="entry name" value="Homeobox_CS"/>
</dbReference>
<feature type="compositionally biased region" description="Polar residues" evidence="7">
    <location>
        <begin position="138"/>
        <end position="154"/>
    </location>
</feature>
<organism evidence="9 10">
    <name type="scientific">Oedothorax gibbosus</name>
    <dbReference type="NCBI Taxonomy" id="931172"/>
    <lineage>
        <taxon>Eukaryota</taxon>
        <taxon>Metazoa</taxon>
        <taxon>Ecdysozoa</taxon>
        <taxon>Arthropoda</taxon>
        <taxon>Chelicerata</taxon>
        <taxon>Arachnida</taxon>
        <taxon>Araneae</taxon>
        <taxon>Araneomorphae</taxon>
        <taxon>Entelegynae</taxon>
        <taxon>Araneoidea</taxon>
        <taxon>Linyphiidae</taxon>
        <taxon>Erigoninae</taxon>
        <taxon>Oedothorax</taxon>
    </lineage>
</organism>
<dbReference type="CDD" id="cd00086">
    <property type="entry name" value="homeodomain"/>
    <property type="match status" value="1"/>
</dbReference>
<dbReference type="InterPro" id="IPR050649">
    <property type="entry name" value="Paired_Homeobox_TFs"/>
</dbReference>
<protein>
    <recommendedName>
        <fullName evidence="8">Homeobox domain-containing protein</fullName>
    </recommendedName>
</protein>
<dbReference type="InterPro" id="IPR001356">
    <property type="entry name" value="HD"/>
</dbReference>